<feature type="region of interest" description="Disordered" evidence="1">
    <location>
        <begin position="18"/>
        <end position="42"/>
    </location>
</feature>
<name>A0A1B0ZMY1_9RHOB</name>
<feature type="transmembrane region" description="Helical" evidence="2">
    <location>
        <begin position="272"/>
        <end position="293"/>
    </location>
</feature>
<evidence type="ECO:0000313" key="5">
    <source>
        <dbReference type="Proteomes" id="UP000092565"/>
    </source>
</evidence>
<feature type="transmembrane region" description="Helical" evidence="2">
    <location>
        <begin position="399"/>
        <end position="424"/>
    </location>
</feature>
<keyword evidence="2" id="KW-0812">Transmembrane</keyword>
<feature type="transmembrane region" description="Helical" evidence="2">
    <location>
        <begin position="328"/>
        <end position="350"/>
    </location>
</feature>
<keyword evidence="2" id="KW-1133">Transmembrane helix</keyword>
<feature type="transmembrane region" description="Helical" evidence="2">
    <location>
        <begin position="242"/>
        <end position="260"/>
    </location>
</feature>
<accession>A0A1B0ZMY1</accession>
<evidence type="ECO:0000313" key="6">
    <source>
        <dbReference type="Proteomes" id="UP001218364"/>
    </source>
</evidence>
<evidence type="ECO:0000313" key="3">
    <source>
        <dbReference type="EMBL" id="ANP35454.1"/>
    </source>
</evidence>
<dbReference type="PANTHER" id="PTHR38592:SF3">
    <property type="entry name" value="BLL4819 PROTEIN"/>
    <property type="match status" value="1"/>
</dbReference>
<dbReference type="EMBL" id="CP015124">
    <property type="protein sequence ID" value="ANP35454.1"/>
    <property type="molecule type" value="Genomic_DNA"/>
</dbReference>
<feature type="transmembrane region" description="Helical" evidence="2">
    <location>
        <begin position="51"/>
        <end position="66"/>
    </location>
</feature>
<evidence type="ECO:0000256" key="2">
    <source>
        <dbReference type="SAM" id="Phobius"/>
    </source>
</evidence>
<dbReference type="EMBL" id="JARCJK010000001">
    <property type="protein sequence ID" value="MDE4165026.1"/>
    <property type="molecule type" value="Genomic_DNA"/>
</dbReference>
<proteinExistence type="predicted"/>
<keyword evidence="5" id="KW-1185">Reference proteome</keyword>
<feature type="transmembrane region" description="Helical" evidence="2">
    <location>
        <begin position="124"/>
        <end position="146"/>
    </location>
</feature>
<feature type="transmembrane region" description="Helical" evidence="2">
    <location>
        <begin position="166"/>
        <end position="190"/>
    </location>
</feature>
<dbReference type="AlphaFoldDB" id="A0A1B0ZMY1"/>
<dbReference type="RefSeq" id="WP_065270579.1">
    <property type="nucleotide sequence ID" value="NZ_CP015124.1"/>
</dbReference>
<dbReference type="PATRIC" id="fig|60890.4.peg.508"/>
<dbReference type="Proteomes" id="UP001218364">
    <property type="component" value="Unassembled WGS sequence"/>
</dbReference>
<feature type="transmembrane region" description="Helical" evidence="2">
    <location>
        <begin position="86"/>
        <end position="104"/>
    </location>
</feature>
<organism evidence="3 5">
    <name type="scientific">Phaeobacter gallaeciensis</name>
    <dbReference type="NCBI Taxonomy" id="60890"/>
    <lineage>
        <taxon>Bacteria</taxon>
        <taxon>Pseudomonadati</taxon>
        <taxon>Pseudomonadota</taxon>
        <taxon>Alphaproteobacteria</taxon>
        <taxon>Rhodobacterales</taxon>
        <taxon>Roseobacteraceae</taxon>
        <taxon>Phaeobacter</taxon>
    </lineage>
</organism>
<sequence length="433" mass="47745">MARISKFPAPKAEIPTVAGPAAANTRRAPASEHAPAPAGGQKRVRDPRLDFYRGIAMFIILVAHIPGNRWTGWIPARFGFSDATEIFVFCSGMASAIAFGGSFARRGWLMGTARVVFRCWQVFWAHIGLFFFVAMTMAALDLTGAFEKSYVNSLNLGHFFNDPMPQLMGLFTLTYVPNYFDILPMYLVVLALMPLMMGLERIGLWTVAAASALIWLAANPYMIGLGPDGASLPAEPWSAREWFFNPFGWQLLFFTGFAFMKGWLPAPPVSRALVLVSAAFLIFSAPFGSWKVFLWVEAWNDDLAAAIRPAWAFTDEWREKTDFGLLRYAHFLALAYLGWVAAGAGGQRLIASGHSGLARLWSFALRIITKVGQQSLAVFVFSMALARLIGFALDQTDRGILITAAANIAGFCLIIACAFAAAWFKSHPWRAKR</sequence>
<dbReference type="InterPro" id="IPR014550">
    <property type="entry name" value="UCP028704_OpgC"/>
</dbReference>
<keyword evidence="2" id="KW-0472">Membrane</keyword>
<dbReference type="Proteomes" id="UP000092565">
    <property type="component" value="Chromosome"/>
</dbReference>
<protein>
    <submittedName>
        <fullName evidence="3">Membrane protein</fullName>
    </submittedName>
    <submittedName>
        <fullName evidence="4">OpgC domain-containing protein</fullName>
    </submittedName>
</protein>
<reference evidence="4 6" key="2">
    <citation type="submission" date="2023-02" db="EMBL/GenBank/DDBJ databases">
        <title>Population genomics of bacteria associated with diatom.</title>
        <authorList>
            <person name="Xie J."/>
            <person name="Wang H."/>
        </authorList>
    </citation>
    <scope>NUCLEOTIDE SEQUENCE [LARGE SCALE GENOMIC DNA]</scope>
    <source>
        <strain evidence="4 6">PT47_8</strain>
    </source>
</reference>
<evidence type="ECO:0000256" key="1">
    <source>
        <dbReference type="SAM" id="MobiDB-lite"/>
    </source>
</evidence>
<dbReference type="PANTHER" id="PTHR38592">
    <property type="entry name" value="BLL4819 PROTEIN"/>
    <property type="match status" value="1"/>
</dbReference>
<feature type="transmembrane region" description="Helical" evidence="2">
    <location>
        <begin position="371"/>
        <end position="393"/>
    </location>
</feature>
<dbReference type="Pfam" id="PF10129">
    <property type="entry name" value="OpgC_C"/>
    <property type="match status" value="1"/>
</dbReference>
<reference evidence="3 5" key="1">
    <citation type="submission" date="2016-04" db="EMBL/GenBank/DDBJ databases">
        <authorList>
            <person name="Evans L.H."/>
            <person name="Alamgir A."/>
            <person name="Owens N."/>
            <person name="Weber N.D."/>
            <person name="Virtaneva K."/>
            <person name="Barbian K."/>
            <person name="Babar A."/>
            <person name="Rosenke K."/>
        </authorList>
    </citation>
    <scope>NUCLEOTIDE SEQUENCE [LARGE SCALE GENOMIC DNA]</scope>
    <source>
        <strain evidence="3 5">JL2886</strain>
    </source>
</reference>
<gene>
    <name evidence="3" type="ORF">JL2886_00523</name>
    <name evidence="4" type="ORF">PXK24_04935</name>
</gene>
<feature type="transmembrane region" description="Helical" evidence="2">
    <location>
        <begin position="202"/>
        <end position="222"/>
    </location>
</feature>
<evidence type="ECO:0000313" key="4">
    <source>
        <dbReference type="EMBL" id="MDE4165026.1"/>
    </source>
</evidence>
<dbReference type="OrthoDB" id="9775975at2"/>
<dbReference type="PIRSF" id="PIRSF028704">
    <property type="entry name" value="UPC028704"/>
    <property type="match status" value="1"/>
</dbReference>